<dbReference type="Proteomes" id="UP001057381">
    <property type="component" value="Chromosome"/>
</dbReference>
<dbReference type="RefSeq" id="WP_254250425.1">
    <property type="nucleotide sequence ID" value="NZ_CP073809.1"/>
</dbReference>
<dbReference type="GO" id="GO:0016020">
    <property type="term" value="C:membrane"/>
    <property type="evidence" value="ECO:0007669"/>
    <property type="project" value="InterPro"/>
</dbReference>
<feature type="transmembrane region" description="Helical" evidence="2">
    <location>
        <begin position="12"/>
        <end position="33"/>
    </location>
</feature>
<accession>A0A9Q9BWF5</accession>
<dbReference type="Pfam" id="PF02325">
    <property type="entry name" value="CCB3_YggT"/>
    <property type="match status" value="1"/>
</dbReference>
<comment type="similarity">
    <text evidence="1">Belongs to the YggT family.</text>
</comment>
<protein>
    <submittedName>
        <fullName evidence="3">YggT family protein</fullName>
    </submittedName>
</protein>
<gene>
    <name evidence="3" type="ORF">KFV11_04275</name>
</gene>
<evidence type="ECO:0000313" key="3">
    <source>
        <dbReference type="EMBL" id="UTH14582.1"/>
    </source>
</evidence>
<keyword evidence="2" id="KW-0472">Membrane</keyword>
<name>A0A9Q9BWF5_9STAP</name>
<keyword evidence="2" id="KW-1133">Transmembrane helix</keyword>
<proteinExistence type="inferred from homology"/>
<evidence type="ECO:0000256" key="1">
    <source>
        <dbReference type="ARBA" id="ARBA00010894"/>
    </source>
</evidence>
<dbReference type="InterPro" id="IPR003425">
    <property type="entry name" value="CCB3/YggT"/>
</dbReference>
<evidence type="ECO:0000313" key="4">
    <source>
        <dbReference type="Proteomes" id="UP001057381"/>
    </source>
</evidence>
<reference evidence="3" key="1">
    <citation type="submission" date="2021-04" db="EMBL/GenBank/DDBJ databases">
        <title>Complete Genome Sequences of Macrococcus spp. from dog and cattle.</title>
        <authorList>
            <person name="Schwendener S."/>
            <person name="Perreten V."/>
        </authorList>
    </citation>
    <scope>NUCLEOTIDE SEQUENCE</scope>
    <source>
        <strain evidence="3">Epi0143-OL</strain>
    </source>
</reference>
<organism evidence="3 4">
    <name type="scientific">Macrococcus equipercicus</name>
    <dbReference type="NCBI Taxonomy" id="69967"/>
    <lineage>
        <taxon>Bacteria</taxon>
        <taxon>Bacillati</taxon>
        <taxon>Bacillota</taxon>
        <taxon>Bacilli</taxon>
        <taxon>Bacillales</taxon>
        <taxon>Staphylococcaceae</taxon>
        <taxon>Macrococcus</taxon>
    </lineage>
</organism>
<evidence type="ECO:0000256" key="2">
    <source>
        <dbReference type="SAM" id="Phobius"/>
    </source>
</evidence>
<dbReference type="EMBL" id="CP073809">
    <property type="protein sequence ID" value="UTH14582.1"/>
    <property type="molecule type" value="Genomic_DNA"/>
</dbReference>
<dbReference type="AlphaFoldDB" id="A0A9Q9BWF5"/>
<keyword evidence="2" id="KW-0812">Transmembrane</keyword>
<dbReference type="PANTHER" id="PTHR33219:SF14">
    <property type="entry name" value="PROTEIN COFACTOR ASSEMBLY OF COMPLEX C SUBUNIT B CCB3, CHLOROPLASTIC-RELATED"/>
    <property type="match status" value="1"/>
</dbReference>
<dbReference type="PANTHER" id="PTHR33219">
    <property type="entry name" value="YLMG HOMOLOG PROTEIN 2, CHLOROPLASTIC"/>
    <property type="match status" value="1"/>
</dbReference>
<sequence>MSQDIVIPIFNFILFLLQVYFYAMIVYFFMSWIPGAQQSAFGRILARIVEPYLELFRRYIPPVGMFDLSAIVALVVFNLFRNGVIAIFYQFVLPHLY</sequence>
<dbReference type="KEGG" id="mequ:KFV11_04275"/>